<proteinExistence type="predicted"/>
<comment type="caution">
    <text evidence="4">The sequence shown here is derived from an EMBL/GenBank/DDBJ whole genome shotgun (WGS) entry which is preliminary data.</text>
</comment>
<evidence type="ECO:0000256" key="2">
    <source>
        <dbReference type="SAM" id="MobiDB-lite"/>
    </source>
</evidence>
<evidence type="ECO:0000313" key="5">
    <source>
        <dbReference type="Proteomes" id="UP001152622"/>
    </source>
</evidence>
<keyword evidence="1" id="KW-0479">Metal-binding</keyword>
<dbReference type="PROSITE" id="PS50158">
    <property type="entry name" value="ZF_CCHC"/>
    <property type="match status" value="1"/>
</dbReference>
<dbReference type="SUPFAM" id="SSF57756">
    <property type="entry name" value="Retrovirus zinc finger-like domains"/>
    <property type="match status" value="1"/>
</dbReference>
<dbReference type="InterPro" id="IPR001878">
    <property type="entry name" value="Znf_CCHC"/>
</dbReference>
<dbReference type="InterPro" id="IPR036875">
    <property type="entry name" value="Znf_CCHC_sf"/>
</dbReference>
<keyword evidence="1" id="KW-0863">Zinc-finger</keyword>
<dbReference type="GO" id="GO:0008270">
    <property type="term" value="F:zinc ion binding"/>
    <property type="evidence" value="ECO:0007669"/>
    <property type="project" value="UniProtKB-KW"/>
</dbReference>
<evidence type="ECO:0000256" key="1">
    <source>
        <dbReference type="PROSITE-ProRule" id="PRU00047"/>
    </source>
</evidence>
<evidence type="ECO:0000259" key="3">
    <source>
        <dbReference type="PROSITE" id="PS50158"/>
    </source>
</evidence>
<dbReference type="AlphaFoldDB" id="A0A9Q1F9D8"/>
<organism evidence="4 5">
    <name type="scientific">Synaphobranchus kaupii</name>
    <name type="common">Kaup's arrowtooth eel</name>
    <dbReference type="NCBI Taxonomy" id="118154"/>
    <lineage>
        <taxon>Eukaryota</taxon>
        <taxon>Metazoa</taxon>
        <taxon>Chordata</taxon>
        <taxon>Craniata</taxon>
        <taxon>Vertebrata</taxon>
        <taxon>Euteleostomi</taxon>
        <taxon>Actinopterygii</taxon>
        <taxon>Neopterygii</taxon>
        <taxon>Teleostei</taxon>
        <taxon>Anguilliformes</taxon>
        <taxon>Synaphobranchidae</taxon>
        <taxon>Synaphobranchus</taxon>
    </lineage>
</organism>
<dbReference type="GO" id="GO:0003676">
    <property type="term" value="F:nucleic acid binding"/>
    <property type="evidence" value="ECO:0007669"/>
    <property type="project" value="InterPro"/>
</dbReference>
<protein>
    <recommendedName>
        <fullName evidence="3">CCHC-type domain-containing protein</fullName>
    </recommendedName>
</protein>
<keyword evidence="5" id="KW-1185">Reference proteome</keyword>
<evidence type="ECO:0000313" key="4">
    <source>
        <dbReference type="EMBL" id="KAJ8353697.1"/>
    </source>
</evidence>
<sequence>MLPAPTVDLGNFGRQSNLECASNFQLVVNPDPLPPDKPLMFEESHLPPPEQDDDGPGKCRGLIRREREWWIRERCCIYCGQRGHFRDACPKWHSSSGNRGFLRSCQVSPTVTVSHTMLQATS</sequence>
<dbReference type="Gene3D" id="4.10.60.10">
    <property type="entry name" value="Zinc finger, CCHC-type"/>
    <property type="match status" value="1"/>
</dbReference>
<keyword evidence="1" id="KW-0862">Zinc</keyword>
<dbReference type="EMBL" id="JAINUF010000007">
    <property type="protein sequence ID" value="KAJ8353697.1"/>
    <property type="molecule type" value="Genomic_DNA"/>
</dbReference>
<name>A0A9Q1F9D8_SYNKA</name>
<feature type="region of interest" description="Disordered" evidence="2">
    <location>
        <begin position="31"/>
        <end position="58"/>
    </location>
</feature>
<reference evidence="4" key="1">
    <citation type="journal article" date="2023" name="Science">
        <title>Genome structures resolve the early diversification of teleost fishes.</title>
        <authorList>
            <person name="Parey E."/>
            <person name="Louis A."/>
            <person name="Montfort J."/>
            <person name="Bouchez O."/>
            <person name="Roques C."/>
            <person name="Iampietro C."/>
            <person name="Lluch J."/>
            <person name="Castinel A."/>
            <person name="Donnadieu C."/>
            <person name="Desvignes T."/>
            <person name="Floi Bucao C."/>
            <person name="Jouanno E."/>
            <person name="Wen M."/>
            <person name="Mejri S."/>
            <person name="Dirks R."/>
            <person name="Jansen H."/>
            <person name="Henkel C."/>
            <person name="Chen W.J."/>
            <person name="Zahm M."/>
            <person name="Cabau C."/>
            <person name="Klopp C."/>
            <person name="Thompson A.W."/>
            <person name="Robinson-Rechavi M."/>
            <person name="Braasch I."/>
            <person name="Lecointre G."/>
            <person name="Bobe J."/>
            <person name="Postlethwait J.H."/>
            <person name="Berthelot C."/>
            <person name="Roest Crollius H."/>
            <person name="Guiguen Y."/>
        </authorList>
    </citation>
    <scope>NUCLEOTIDE SEQUENCE</scope>
    <source>
        <strain evidence="4">WJC10195</strain>
    </source>
</reference>
<gene>
    <name evidence="4" type="ORF">SKAU_G00212640</name>
</gene>
<dbReference type="Proteomes" id="UP001152622">
    <property type="component" value="Chromosome 7"/>
</dbReference>
<feature type="domain" description="CCHC-type" evidence="3">
    <location>
        <begin position="76"/>
        <end position="91"/>
    </location>
</feature>
<accession>A0A9Q1F9D8</accession>